<dbReference type="SUPFAM" id="SSF53756">
    <property type="entry name" value="UDP-Glycosyltransferase/glycogen phosphorylase"/>
    <property type="match status" value="1"/>
</dbReference>
<dbReference type="Gene3D" id="3.40.50.2000">
    <property type="entry name" value="Glycogen Phosphorylase B"/>
    <property type="match status" value="2"/>
</dbReference>
<dbReference type="GO" id="GO:0016757">
    <property type="term" value="F:glycosyltransferase activity"/>
    <property type="evidence" value="ECO:0007669"/>
    <property type="project" value="InterPro"/>
</dbReference>
<feature type="domain" description="Glycosyl transferase family 1" evidence="1">
    <location>
        <begin position="201"/>
        <end position="331"/>
    </location>
</feature>
<dbReference type="RefSeq" id="WP_150087450.1">
    <property type="nucleotide sequence ID" value="NZ_VWSF01000003.1"/>
</dbReference>
<gene>
    <name evidence="3" type="ORF">F0145_06210</name>
</gene>
<dbReference type="AlphaFoldDB" id="A0A5M6DLA8"/>
<keyword evidence="3" id="KW-0808">Transferase</keyword>
<dbReference type="CDD" id="cd03811">
    <property type="entry name" value="GT4_GT28_WabH-like"/>
    <property type="match status" value="1"/>
</dbReference>
<protein>
    <submittedName>
        <fullName evidence="3">Glycosyltransferase</fullName>
    </submittedName>
</protein>
<comment type="caution">
    <text evidence="3">The sequence shown here is derived from an EMBL/GenBank/DDBJ whole genome shotgun (WGS) entry which is preliminary data.</text>
</comment>
<dbReference type="Pfam" id="PF13439">
    <property type="entry name" value="Glyco_transf_4"/>
    <property type="match status" value="1"/>
</dbReference>
<dbReference type="InterPro" id="IPR001296">
    <property type="entry name" value="Glyco_trans_1"/>
</dbReference>
<keyword evidence="4" id="KW-1185">Reference proteome</keyword>
<organism evidence="3 4">
    <name type="scientific">Adhaeribacter rhizoryzae</name>
    <dbReference type="NCBI Taxonomy" id="2607907"/>
    <lineage>
        <taxon>Bacteria</taxon>
        <taxon>Pseudomonadati</taxon>
        <taxon>Bacteroidota</taxon>
        <taxon>Cytophagia</taxon>
        <taxon>Cytophagales</taxon>
        <taxon>Hymenobacteraceae</taxon>
        <taxon>Adhaeribacter</taxon>
    </lineage>
</organism>
<proteinExistence type="predicted"/>
<sequence>MPVKKKVLFLIPGLGAGGAERSLSKLSLEIAKSHEVYVAVFNKLEGIAFPFGGTLIDLEILGADSIAGKISSFYNRVKKIKEIKKRLAIDVCISFLEGADYINLLTKGKEKVIISIRGSKTFDAEISGTIGWIRKKVLMPYLYKRADSIVAVSEGIKQELIQDFNLDKNKIITIYNFYETKKILQLANEPLDAVYQHIFNGPVIINSGRLHIQKAHTQLLEVFALTRATTNVKLIIIGDGGLIMPLLEKAKELNLKAYWWNQQEEISSNYHVYFLGYQHNPFKFIQKAKLFAFSSSWEGFPNALAEAMICGTPVITTDCPTGPREIMAPGTKPNFVLDKAEYTKFGVLMPLLNQNNDKVKLMWAATIDALLEDENLRTYAKNAEMRMSDFTPETITNQWERIINQQ</sequence>
<evidence type="ECO:0000259" key="2">
    <source>
        <dbReference type="Pfam" id="PF13439"/>
    </source>
</evidence>
<feature type="domain" description="Glycosyltransferase subfamily 4-like N-terminal" evidence="2">
    <location>
        <begin position="17"/>
        <end position="181"/>
    </location>
</feature>
<name>A0A5M6DLA8_9BACT</name>
<dbReference type="Proteomes" id="UP000323426">
    <property type="component" value="Unassembled WGS sequence"/>
</dbReference>
<evidence type="ECO:0000313" key="3">
    <source>
        <dbReference type="EMBL" id="KAA5548318.1"/>
    </source>
</evidence>
<dbReference type="EMBL" id="VWSF01000003">
    <property type="protein sequence ID" value="KAA5548318.1"/>
    <property type="molecule type" value="Genomic_DNA"/>
</dbReference>
<dbReference type="PANTHER" id="PTHR12526:SF630">
    <property type="entry name" value="GLYCOSYLTRANSFERASE"/>
    <property type="match status" value="1"/>
</dbReference>
<evidence type="ECO:0000259" key="1">
    <source>
        <dbReference type="Pfam" id="PF00534"/>
    </source>
</evidence>
<reference evidence="3 4" key="1">
    <citation type="submission" date="2019-09" db="EMBL/GenBank/DDBJ databases">
        <title>Genome sequence and assembly of Adhaeribacter sp.</title>
        <authorList>
            <person name="Chhetri G."/>
        </authorList>
    </citation>
    <scope>NUCLEOTIDE SEQUENCE [LARGE SCALE GENOMIC DNA]</scope>
    <source>
        <strain evidence="3 4">DK36</strain>
    </source>
</reference>
<accession>A0A5M6DLA8</accession>
<dbReference type="Pfam" id="PF00534">
    <property type="entry name" value="Glycos_transf_1"/>
    <property type="match status" value="1"/>
</dbReference>
<dbReference type="InterPro" id="IPR028098">
    <property type="entry name" value="Glyco_trans_4-like_N"/>
</dbReference>
<evidence type="ECO:0000313" key="4">
    <source>
        <dbReference type="Proteomes" id="UP000323426"/>
    </source>
</evidence>
<dbReference type="PANTHER" id="PTHR12526">
    <property type="entry name" value="GLYCOSYLTRANSFERASE"/>
    <property type="match status" value="1"/>
</dbReference>